<protein>
    <recommendedName>
        <fullName evidence="3">PGG domain-containing protein</fullName>
    </recommendedName>
</protein>
<proteinExistence type="predicted"/>
<feature type="transmembrane region" description="Helical" evidence="2">
    <location>
        <begin position="322"/>
        <end position="346"/>
    </location>
</feature>
<gene>
    <name evidence="4" type="ORF">I3842_15G144000</name>
</gene>
<dbReference type="PANTHER" id="PTHR24177">
    <property type="entry name" value="CASKIN"/>
    <property type="match status" value="1"/>
</dbReference>
<dbReference type="AlphaFoldDB" id="A0A922ACK4"/>
<evidence type="ECO:0000313" key="4">
    <source>
        <dbReference type="EMBL" id="KAG6676266.1"/>
    </source>
</evidence>
<feature type="domain" description="PGG" evidence="3">
    <location>
        <begin position="276"/>
        <end position="387"/>
    </location>
</feature>
<sequence>MEMACKRDGDQKTALHVLAQKAPDTDPPIKSGNWPLFSSSKKRIKFGFVVSFIPKFKGFCKQASTRTSSELERVELLENILNELQKKSIEEISEILKSTSSEVVKTTTTEVIKSTTSEVVKTTTSEVVKITTSGVLFDAAMSGNVEFLDKVLRKFPSLIWENDEKDRSIFHVAIKYRQEKVFNLIYNIGAVKDYLVGNKDSDGNNMLHLAGMLPDDQERLGVQRANLQMQRELLWFKEVEKIVRPYQRSEKNNEGMTPKEVFVATHKNLVKGGESAVRETASSCMLVSTIIASVTFAAVLTVPGASNEIKHTPFLRKEQWTLFFILSNAVALFTSATSIVSSLSVLTSSYKEKEFEKSLHLRLMFGLTTLFLSITAMLLAFIAAMFLIFDYKKLAWLPYLIVSLPSGPLFLFLGLHFGLWADLIRSYFWCSFLFRPSKHRIFESLSEI</sequence>
<dbReference type="PANTHER" id="PTHR24177:SF446">
    <property type="entry name" value="ANKYRIN REPEAT-CONTAINING PROTEIN NPR4-LIKE"/>
    <property type="match status" value="1"/>
</dbReference>
<dbReference type="Pfam" id="PF13962">
    <property type="entry name" value="PGG"/>
    <property type="match status" value="1"/>
</dbReference>
<keyword evidence="1" id="KW-0175">Coiled coil</keyword>
<feature type="transmembrane region" description="Helical" evidence="2">
    <location>
        <begin position="284"/>
        <end position="302"/>
    </location>
</feature>
<dbReference type="InterPro" id="IPR026961">
    <property type="entry name" value="PGG_dom"/>
</dbReference>
<comment type="caution">
    <text evidence="4">The sequence shown here is derived from an EMBL/GenBank/DDBJ whole genome shotgun (WGS) entry which is preliminary data.</text>
</comment>
<evidence type="ECO:0000313" key="5">
    <source>
        <dbReference type="Proteomes" id="UP000811246"/>
    </source>
</evidence>
<organism evidence="4 5">
    <name type="scientific">Carya illinoinensis</name>
    <name type="common">Pecan</name>
    <dbReference type="NCBI Taxonomy" id="32201"/>
    <lineage>
        <taxon>Eukaryota</taxon>
        <taxon>Viridiplantae</taxon>
        <taxon>Streptophyta</taxon>
        <taxon>Embryophyta</taxon>
        <taxon>Tracheophyta</taxon>
        <taxon>Spermatophyta</taxon>
        <taxon>Magnoliopsida</taxon>
        <taxon>eudicotyledons</taxon>
        <taxon>Gunneridae</taxon>
        <taxon>Pentapetalae</taxon>
        <taxon>rosids</taxon>
        <taxon>fabids</taxon>
        <taxon>Fagales</taxon>
        <taxon>Juglandaceae</taxon>
        <taxon>Carya</taxon>
    </lineage>
</organism>
<dbReference type="GO" id="GO:0016020">
    <property type="term" value="C:membrane"/>
    <property type="evidence" value="ECO:0007669"/>
    <property type="project" value="TreeGrafter"/>
</dbReference>
<dbReference type="EMBL" id="CM031839">
    <property type="protein sequence ID" value="KAG6676266.1"/>
    <property type="molecule type" value="Genomic_DNA"/>
</dbReference>
<evidence type="ECO:0000256" key="1">
    <source>
        <dbReference type="SAM" id="Coils"/>
    </source>
</evidence>
<feature type="coiled-coil region" evidence="1">
    <location>
        <begin position="67"/>
        <end position="94"/>
    </location>
</feature>
<evidence type="ECO:0000259" key="3">
    <source>
        <dbReference type="Pfam" id="PF13962"/>
    </source>
</evidence>
<accession>A0A922ACK4</accession>
<dbReference type="Proteomes" id="UP000811246">
    <property type="component" value="Chromosome 15"/>
</dbReference>
<keyword evidence="2" id="KW-1133">Transmembrane helix</keyword>
<evidence type="ECO:0000256" key="2">
    <source>
        <dbReference type="SAM" id="Phobius"/>
    </source>
</evidence>
<name>A0A922ACK4_CARIL</name>
<feature type="transmembrane region" description="Helical" evidence="2">
    <location>
        <begin position="367"/>
        <end position="389"/>
    </location>
</feature>
<keyword evidence="2" id="KW-0472">Membrane</keyword>
<keyword evidence="2" id="KW-0812">Transmembrane</keyword>
<reference evidence="4" key="1">
    <citation type="submission" date="2021-01" db="EMBL/GenBank/DDBJ databases">
        <authorList>
            <person name="Lovell J.T."/>
            <person name="Bentley N."/>
            <person name="Bhattarai G."/>
            <person name="Jenkins J.W."/>
            <person name="Sreedasyam A."/>
            <person name="Alarcon Y."/>
            <person name="Bock C."/>
            <person name="Boston L."/>
            <person name="Carlson J."/>
            <person name="Cervantes K."/>
            <person name="Clermont K."/>
            <person name="Krom N."/>
            <person name="Kubenka K."/>
            <person name="Mamidi S."/>
            <person name="Mattison C."/>
            <person name="Monteros M."/>
            <person name="Pisani C."/>
            <person name="Plott C."/>
            <person name="Rajasekar S."/>
            <person name="Rhein H.S."/>
            <person name="Rohla C."/>
            <person name="Song M."/>
            <person name="Hilaire R.S."/>
            <person name="Shu S."/>
            <person name="Wells L."/>
            <person name="Wang X."/>
            <person name="Webber J."/>
            <person name="Heerema R.J."/>
            <person name="Klein P."/>
            <person name="Conner P."/>
            <person name="Grauke L."/>
            <person name="Grimwood J."/>
            <person name="Schmutz J."/>
            <person name="Randall J.J."/>
        </authorList>
    </citation>
    <scope>NUCLEOTIDE SEQUENCE</scope>
    <source>
        <tissue evidence="4">Leaf</tissue>
    </source>
</reference>